<keyword evidence="1" id="KW-0677">Repeat</keyword>
<dbReference type="Gene3D" id="1.25.40.20">
    <property type="entry name" value="Ankyrin repeat-containing domain"/>
    <property type="match status" value="6"/>
</dbReference>
<name>A0A179FWE0_METCM</name>
<reference evidence="8 9" key="1">
    <citation type="journal article" date="2016" name="PLoS Pathog.">
        <title>Biosynthesis of antibiotic leucinostatins in bio-control fungus Purpureocillium lilacinum and their inhibition on phytophthora revealed by genome mining.</title>
        <authorList>
            <person name="Wang G."/>
            <person name="Liu Z."/>
            <person name="Lin R."/>
            <person name="Li E."/>
            <person name="Mao Z."/>
            <person name="Ling J."/>
            <person name="Yang Y."/>
            <person name="Yin W.B."/>
            <person name="Xie B."/>
        </authorList>
    </citation>
    <scope>NUCLEOTIDE SEQUENCE [LARGE SCALE GENOMIC DNA]</scope>
    <source>
        <strain evidence="8">170</strain>
    </source>
</reference>
<evidence type="ECO:0000259" key="6">
    <source>
        <dbReference type="Pfam" id="PF23239"/>
    </source>
</evidence>
<comment type="caution">
    <text evidence="8">The sequence shown here is derived from an EMBL/GenBank/DDBJ whole genome shotgun (WGS) entry which is preliminary data.</text>
</comment>
<dbReference type="GO" id="GO:0009116">
    <property type="term" value="P:nucleoside metabolic process"/>
    <property type="evidence" value="ECO:0007669"/>
    <property type="project" value="InterPro"/>
</dbReference>
<feature type="repeat" description="ANK" evidence="3">
    <location>
        <begin position="947"/>
        <end position="979"/>
    </location>
</feature>
<evidence type="ECO:0000259" key="4">
    <source>
        <dbReference type="Pfam" id="PF01048"/>
    </source>
</evidence>
<dbReference type="InterPro" id="IPR055497">
    <property type="entry name" value="DUF7069"/>
</dbReference>
<feature type="domain" description="Nephrocystin 3-like N-terminal" evidence="7">
    <location>
        <begin position="387"/>
        <end position="557"/>
    </location>
</feature>
<dbReference type="SMART" id="SM00248">
    <property type="entry name" value="ANK"/>
    <property type="match status" value="16"/>
</dbReference>
<dbReference type="SUPFAM" id="SSF53167">
    <property type="entry name" value="Purine and uridine phosphorylases"/>
    <property type="match status" value="1"/>
</dbReference>
<feature type="repeat" description="ANK" evidence="3">
    <location>
        <begin position="1083"/>
        <end position="1107"/>
    </location>
</feature>
<dbReference type="Proteomes" id="UP000078397">
    <property type="component" value="Unassembled WGS sequence"/>
</dbReference>
<dbReference type="GeneID" id="28845955"/>
<dbReference type="PROSITE" id="PS50297">
    <property type="entry name" value="ANK_REP_REGION"/>
    <property type="match status" value="11"/>
</dbReference>
<dbReference type="Gene3D" id="3.40.50.1580">
    <property type="entry name" value="Nucleoside phosphorylase domain"/>
    <property type="match status" value="1"/>
</dbReference>
<feature type="repeat" description="ANK" evidence="3">
    <location>
        <begin position="879"/>
        <end position="911"/>
    </location>
</feature>
<dbReference type="GO" id="GO:0061629">
    <property type="term" value="F:RNA polymerase II-specific DNA-binding transcription factor binding"/>
    <property type="evidence" value="ECO:0007669"/>
    <property type="project" value="TreeGrafter"/>
</dbReference>
<dbReference type="InterPro" id="IPR036770">
    <property type="entry name" value="Ankyrin_rpt-contain_sf"/>
</dbReference>
<protein>
    <submittedName>
        <fullName evidence="8">Ankyrin repeat-containing protein</fullName>
    </submittedName>
</protein>
<organism evidence="8 9">
    <name type="scientific">Pochonia chlamydosporia 170</name>
    <dbReference type="NCBI Taxonomy" id="1380566"/>
    <lineage>
        <taxon>Eukaryota</taxon>
        <taxon>Fungi</taxon>
        <taxon>Dikarya</taxon>
        <taxon>Ascomycota</taxon>
        <taxon>Pezizomycotina</taxon>
        <taxon>Sordariomycetes</taxon>
        <taxon>Hypocreomycetidae</taxon>
        <taxon>Hypocreales</taxon>
        <taxon>Clavicipitaceae</taxon>
        <taxon>Pochonia</taxon>
    </lineage>
</organism>
<dbReference type="GO" id="GO:0003824">
    <property type="term" value="F:catalytic activity"/>
    <property type="evidence" value="ECO:0007669"/>
    <property type="project" value="InterPro"/>
</dbReference>
<evidence type="ECO:0000256" key="1">
    <source>
        <dbReference type="ARBA" id="ARBA00022737"/>
    </source>
</evidence>
<dbReference type="Pfam" id="PF00023">
    <property type="entry name" value="Ank"/>
    <property type="match status" value="4"/>
</dbReference>
<dbReference type="PANTHER" id="PTHR24126">
    <property type="entry name" value="ANKYRIN REPEAT, PH AND SEC7 DOMAIN CONTAINING PROTEIN SECG-RELATED"/>
    <property type="match status" value="1"/>
</dbReference>
<feature type="repeat" description="ANK" evidence="3">
    <location>
        <begin position="913"/>
        <end position="945"/>
    </location>
</feature>
<dbReference type="InterPro" id="IPR035994">
    <property type="entry name" value="Nucleoside_phosphorylase_sf"/>
</dbReference>
<dbReference type="STRING" id="1380566.A0A179FWE0"/>
<evidence type="ECO:0000256" key="3">
    <source>
        <dbReference type="PROSITE-ProRule" id="PRU00023"/>
    </source>
</evidence>
<feature type="repeat" description="ANK" evidence="3">
    <location>
        <begin position="981"/>
        <end position="1013"/>
    </location>
</feature>
<dbReference type="Pfam" id="PF22939">
    <property type="entry name" value="WHD_GPIID"/>
    <property type="match status" value="1"/>
</dbReference>
<dbReference type="Gene3D" id="3.40.50.300">
    <property type="entry name" value="P-loop containing nucleotide triphosphate hydrolases"/>
    <property type="match status" value="1"/>
</dbReference>
<dbReference type="InterPro" id="IPR027417">
    <property type="entry name" value="P-loop_NTPase"/>
</dbReference>
<proteinExistence type="predicted"/>
<dbReference type="GO" id="GO:0006357">
    <property type="term" value="P:regulation of transcription by RNA polymerase II"/>
    <property type="evidence" value="ECO:0007669"/>
    <property type="project" value="TreeGrafter"/>
</dbReference>
<keyword evidence="9" id="KW-1185">Reference proteome</keyword>
<dbReference type="Pfam" id="PF12796">
    <property type="entry name" value="Ank_2"/>
    <property type="match status" value="4"/>
</dbReference>
<evidence type="ECO:0000313" key="9">
    <source>
        <dbReference type="Proteomes" id="UP000078397"/>
    </source>
</evidence>
<evidence type="ECO:0000313" key="8">
    <source>
        <dbReference type="EMBL" id="OAQ69687.1"/>
    </source>
</evidence>
<dbReference type="KEGG" id="pchm:VFPPC_02288"/>
<dbReference type="Pfam" id="PF24883">
    <property type="entry name" value="NPHP3_N"/>
    <property type="match status" value="1"/>
</dbReference>
<dbReference type="InterPro" id="IPR000845">
    <property type="entry name" value="Nucleoside_phosphorylase_d"/>
</dbReference>
<feature type="repeat" description="ANK" evidence="3">
    <location>
        <begin position="1151"/>
        <end position="1175"/>
    </location>
</feature>
<dbReference type="RefSeq" id="XP_018146224.1">
    <property type="nucleotide sequence ID" value="XM_018281961.1"/>
</dbReference>
<feature type="domain" description="Nucleoside phosphorylase" evidence="4">
    <location>
        <begin position="171"/>
        <end position="291"/>
    </location>
</feature>
<dbReference type="PROSITE" id="PS50088">
    <property type="entry name" value="ANK_REPEAT"/>
    <property type="match status" value="11"/>
</dbReference>
<evidence type="ECO:0000259" key="5">
    <source>
        <dbReference type="Pfam" id="PF22939"/>
    </source>
</evidence>
<accession>A0A179FWE0</accession>
<feature type="repeat" description="ANK" evidence="3">
    <location>
        <begin position="1401"/>
        <end position="1423"/>
    </location>
</feature>
<dbReference type="InterPro" id="IPR054471">
    <property type="entry name" value="GPIID_WHD"/>
</dbReference>
<dbReference type="OrthoDB" id="4959772at2759"/>
<sequence>MPSPPLEEFHIGWICALPIEVAAAKEILDENFGILEEQDSSDTNSYTLGRIGKHNVVIASLGQYGVVSGATVAVNMMRTFSRSLRIGLMVGVGAGIPSISHDIRLGDVVVSYPDKTCGGVLQYDTGKIVDDGKLLRTGSLNSPPRSLLTAVTNMRAAALTDNPSYPQHIEKAIQRNGRTLRTFGRPDASTDRLFQMGYAHPAPEATLTCEACPKEWEETRKAREELDPQIHYGIIASGNAVVKHAASRQRLRQETGALCCEMEAAGLMQDFPCIVIRGICDYADSHKNKQWQGYAALVAASYAKELLSYVPAAAVRRENLAAEKCNEIIDELKEVNKSLGIAALQQYGYHRENMVLALSKEQQECHRAFKTSTYEQYKNINPNRAEGTCRWILESSQYRSWLESSSHDLLWISADPGCGKSVLAKSLVDEDLMASTPAPVSVCYFFFKDNDEQNNLAIALCAILHQLFGIQPDLLRHALPSWRKNSTRIQKEVSELWRILEAIIADAAFPDTVCVLDALDECRPSDRIQLIRKLESFYSQSRLMSRQNWFKFLITCRPYNEIQEGFRAVTQLCPHIHIRGEAENDQIHEEISLVVKIQVAELSESLRLPFNIQKRLEEQLLLMEHRTYLWLYLAMDDIRTVFRHSLQPEEESIQLIPNSVSAAYAKILRRVPLDKVSDVRTILQIIVAARRPLTIREMAMALGIAKMSSSQCSQSPSRVGLNLDGLDEKIRQLCGLFVFINNSKIYLIHQTAREFLTDIASRSDDLDWSFKRSETDRLMGVICVKYLLLTGTVDDSSQNNVDVHRLEQDADSGGSDKTDRHIFLDYAAKNWCLHLREGCVGSDDAIVPLAAKLCDPTSKANMVWFKVYQRTRSHIMTPGACTSLVLAAYFGHTAVVRLLLHQGADTESRDAKYGWTPLWWATVNRYAAVISLLLDNGANTEPKDRDHGLTPLLLASKQGQLAIVKLLLDKGADINSKDSKYGRTALSWAVMNGYTSIVELLLNTGAKVNMKDCDQGQTPLSLAAAKGSEAIVKLILGVAEVHVDTKDQNGETPLSWAASNGHHAVAELLIDTGNADVNVKGAYLRTPLLLAACNGHIAMAKLLLDKGNADINAADEGGCTPLSLAAQNGNVDIVQLLLNTGGVNVNAKDTFGGTALSRAAENGHPAVLKLLLDTGNIDIDSKDVNGWTALWWAAENTHEAIVEQLLHTGKAHADVKDAYGRTPLWWAAQNGHAAIVKLLLGVGGADVNAKDVYGRIPLWGAARNGHEAVVKLLLDTDMVDINAEDADGRTPLWAAKNRHEAVVKLLCDGGTANSTPNSRDIWTPIWDTAGRHYQSQITWAVRNGFEALVRSTLPRVRTRDINMLVDGGGTMLWWAARNGHEAVVKLFLRIDNADVNAIGKYGGTPLYWAARNGHEMVVKLLLDTQKADIDAKDVEGRTAHWWAVENGHGAVVKLLQSNRSFFRVDTS</sequence>
<dbReference type="InterPro" id="IPR002110">
    <property type="entry name" value="Ankyrin_rpt"/>
</dbReference>
<feature type="domain" description="DUF7069" evidence="6">
    <location>
        <begin position="588"/>
        <end position="643"/>
    </location>
</feature>
<gene>
    <name evidence="8" type="ORF">VFPPC_02288</name>
</gene>
<feature type="repeat" description="ANK" evidence="3">
    <location>
        <begin position="1117"/>
        <end position="1141"/>
    </location>
</feature>
<evidence type="ECO:0000259" key="7">
    <source>
        <dbReference type="Pfam" id="PF24883"/>
    </source>
</evidence>
<feature type="repeat" description="ANK" evidence="3">
    <location>
        <begin position="1049"/>
        <end position="1073"/>
    </location>
</feature>
<feature type="repeat" description="ANK" evidence="3">
    <location>
        <begin position="1015"/>
        <end position="1036"/>
    </location>
</feature>
<dbReference type="PANTHER" id="PTHR24126:SF14">
    <property type="entry name" value="ANK_REP_REGION DOMAIN-CONTAINING PROTEIN"/>
    <property type="match status" value="1"/>
</dbReference>
<dbReference type="InterPro" id="IPR056884">
    <property type="entry name" value="NPHP3-like_N"/>
</dbReference>
<dbReference type="SUPFAM" id="SSF48403">
    <property type="entry name" value="Ankyrin repeat"/>
    <property type="match status" value="2"/>
</dbReference>
<dbReference type="EMBL" id="LSBJ02000002">
    <property type="protein sequence ID" value="OAQ69687.1"/>
    <property type="molecule type" value="Genomic_DNA"/>
</dbReference>
<dbReference type="Pfam" id="PF01048">
    <property type="entry name" value="PNP_UDP_1"/>
    <property type="match status" value="1"/>
</dbReference>
<feature type="domain" description="GPI inositol-deacylase winged helix" evidence="5">
    <location>
        <begin position="678"/>
        <end position="760"/>
    </location>
</feature>
<keyword evidence="2 3" id="KW-0040">ANK repeat</keyword>
<dbReference type="Pfam" id="PF23239">
    <property type="entry name" value="DUF7069"/>
    <property type="match status" value="1"/>
</dbReference>
<evidence type="ECO:0000256" key="2">
    <source>
        <dbReference type="ARBA" id="ARBA00023043"/>
    </source>
</evidence>
<dbReference type="GO" id="GO:0005634">
    <property type="term" value="C:nucleus"/>
    <property type="evidence" value="ECO:0007669"/>
    <property type="project" value="TreeGrafter"/>
</dbReference>
<feature type="repeat" description="ANK" evidence="3">
    <location>
        <begin position="1219"/>
        <end position="1252"/>
    </location>
</feature>